<dbReference type="Proteomes" id="UP001147746">
    <property type="component" value="Unassembled WGS sequence"/>
</dbReference>
<dbReference type="SUPFAM" id="SSF51182">
    <property type="entry name" value="RmlC-like cupins"/>
    <property type="match status" value="1"/>
</dbReference>
<dbReference type="InterPro" id="IPR014710">
    <property type="entry name" value="RmlC-like_jellyroll"/>
</dbReference>
<proteinExistence type="predicted"/>
<dbReference type="Pfam" id="PF12973">
    <property type="entry name" value="Cupin_7"/>
    <property type="match status" value="1"/>
</dbReference>
<dbReference type="InterPro" id="IPR025979">
    <property type="entry name" value="ChrR-like_cupin_dom"/>
</dbReference>
<reference evidence="3" key="2">
    <citation type="journal article" date="2023" name="IMA Fungus">
        <title>Comparative genomic study of the Penicillium genus elucidates a diverse pangenome and 15 lateral gene transfer events.</title>
        <authorList>
            <person name="Petersen C."/>
            <person name="Sorensen T."/>
            <person name="Nielsen M.R."/>
            <person name="Sondergaard T.E."/>
            <person name="Sorensen J.L."/>
            <person name="Fitzpatrick D.A."/>
            <person name="Frisvad J.C."/>
            <person name="Nielsen K.L."/>
        </authorList>
    </citation>
    <scope>NUCLEOTIDE SEQUENCE</scope>
    <source>
        <strain evidence="3">IBT 21472</strain>
    </source>
</reference>
<dbReference type="AlphaFoldDB" id="A0A9W9QCL4"/>
<reference evidence="3" key="1">
    <citation type="submission" date="2022-12" db="EMBL/GenBank/DDBJ databases">
        <authorList>
            <person name="Petersen C."/>
        </authorList>
    </citation>
    <scope>NUCLEOTIDE SEQUENCE</scope>
    <source>
        <strain evidence="3">IBT 21472</strain>
    </source>
</reference>
<dbReference type="Gene3D" id="2.60.120.10">
    <property type="entry name" value="Jelly Rolls"/>
    <property type="match status" value="1"/>
</dbReference>
<feature type="domain" description="ChrR-like cupin" evidence="2">
    <location>
        <begin position="25"/>
        <end position="121"/>
    </location>
</feature>
<evidence type="ECO:0000313" key="4">
    <source>
        <dbReference type="Proteomes" id="UP001147746"/>
    </source>
</evidence>
<comment type="caution">
    <text evidence="3">The sequence shown here is derived from an EMBL/GenBank/DDBJ whole genome shotgun (WGS) entry which is preliminary data.</text>
</comment>
<sequence length="127" mass="13964">MSFVQKEFTTPPPFPAPGTSPDSASAKPWYSVTTGIWELHLNGNAQHKAVLQWWEPRTATDNQPITHTFIEEVCFLKGKLKDLTLGESWGVGAYAYRKPGMKHGPYVASDEGCLMFVKVTPAPAGVD</sequence>
<name>A0A9W9QCL4_9EURO</name>
<accession>A0A9W9QCL4</accession>
<evidence type="ECO:0000259" key="2">
    <source>
        <dbReference type="Pfam" id="PF12973"/>
    </source>
</evidence>
<protein>
    <recommendedName>
        <fullName evidence="2">ChrR-like cupin domain-containing protein</fullName>
    </recommendedName>
</protein>
<keyword evidence="4" id="KW-1185">Reference proteome</keyword>
<gene>
    <name evidence="3" type="ORF">N7476_000983</name>
</gene>
<dbReference type="EMBL" id="JAPZBO010000001">
    <property type="protein sequence ID" value="KAJ5331200.1"/>
    <property type="molecule type" value="Genomic_DNA"/>
</dbReference>
<organism evidence="3 4">
    <name type="scientific">Penicillium atrosanguineum</name>
    <dbReference type="NCBI Taxonomy" id="1132637"/>
    <lineage>
        <taxon>Eukaryota</taxon>
        <taxon>Fungi</taxon>
        <taxon>Dikarya</taxon>
        <taxon>Ascomycota</taxon>
        <taxon>Pezizomycotina</taxon>
        <taxon>Eurotiomycetes</taxon>
        <taxon>Eurotiomycetidae</taxon>
        <taxon>Eurotiales</taxon>
        <taxon>Aspergillaceae</taxon>
        <taxon>Penicillium</taxon>
    </lineage>
</organism>
<dbReference type="InterPro" id="IPR011051">
    <property type="entry name" value="RmlC_Cupin_sf"/>
</dbReference>
<feature type="region of interest" description="Disordered" evidence="1">
    <location>
        <begin position="1"/>
        <end position="26"/>
    </location>
</feature>
<evidence type="ECO:0000256" key="1">
    <source>
        <dbReference type="SAM" id="MobiDB-lite"/>
    </source>
</evidence>
<evidence type="ECO:0000313" key="3">
    <source>
        <dbReference type="EMBL" id="KAJ5331200.1"/>
    </source>
</evidence>